<dbReference type="EC" id="3.2.1.18" evidence="4"/>
<feature type="region of interest" description="Disordered" evidence="5">
    <location>
        <begin position="2181"/>
        <end position="2241"/>
    </location>
</feature>
<dbReference type="RefSeq" id="WP_132587369.1">
    <property type="nucleotide sequence ID" value="NZ_CABKVM010000018.1"/>
</dbReference>
<feature type="chain" id="PRO_5020242741" description="exo-alpha-sialidase" evidence="7">
    <location>
        <begin position="26"/>
        <end position="2273"/>
    </location>
</feature>
<comment type="similarity">
    <text evidence="3">Belongs to the glycosyl hydrolase 33 family.</text>
</comment>
<dbReference type="GO" id="GO:0030313">
    <property type="term" value="C:cell envelope"/>
    <property type="evidence" value="ECO:0007669"/>
    <property type="project" value="UniProtKB-SubCell"/>
</dbReference>
<feature type="compositionally biased region" description="Polar residues" evidence="5">
    <location>
        <begin position="106"/>
        <end position="118"/>
    </location>
</feature>
<protein>
    <recommendedName>
        <fullName evidence="4">exo-alpha-sialidase</fullName>
        <ecNumber evidence="4">3.2.1.18</ecNumber>
    </recommendedName>
</protein>
<feature type="compositionally biased region" description="Gly residues" evidence="5">
    <location>
        <begin position="2210"/>
        <end position="2219"/>
    </location>
</feature>
<keyword evidence="6" id="KW-1133">Transmembrane helix</keyword>
<dbReference type="Gene3D" id="2.40.220.10">
    <property type="entry name" value="Intramolecular Trans-sialidase, Domain 3"/>
    <property type="match status" value="2"/>
</dbReference>
<dbReference type="PANTHER" id="PTHR10628">
    <property type="entry name" value="SIALIDASE"/>
    <property type="match status" value="1"/>
</dbReference>
<dbReference type="SUPFAM" id="SSF110296">
    <property type="entry name" value="Oligoxyloglucan reducing end-specific cellobiohydrolase"/>
    <property type="match status" value="1"/>
</dbReference>
<evidence type="ECO:0000313" key="10">
    <source>
        <dbReference type="Proteomes" id="UP000295184"/>
    </source>
</evidence>
<dbReference type="STRING" id="1650663.GCA_001486665_02579"/>
<feature type="compositionally biased region" description="Pro residues" evidence="5">
    <location>
        <begin position="2195"/>
        <end position="2207"/>
    </location>
</feature>
<dbReference type="GO" id="GO:0006689">
    <property type="term" value="P:ganglioside catabolic process"/>
    <property type="evidence" value="ECO:0007669"/>
    <property type="project" value="TreeGrafter"/>
</dbReference>
<dbReference type="Proteomes" id="UP000295184">
    <property type="component" value="Unassembled WGS sequence"/>
</dbReference>
<comment type="caution">
    <text evidence="9">The sequence shown here is derived from an EMBL/GenBank/DDBJ whole genome shotgun (WGS) entry which is preliminary data.</text>
</comment>
<dbReference type="InterPro" id="IPR026856">
    <property type="entry name" value="Sialidase_fam"/>
</dbReference>
<dbReference type="CDD" id="cd15482">
    <property type="entry name" value="Sialidase_non-viral"/>
    <property type="match status" value="2"/>
</dbReference>
<feature type="compositionally biased region" description="Low complexity" evidence="5">
    <location>
        <begin position="2220"/>
        <end position="2241"/>
    </location>
</feature>
<evidence type="ECO:0000256" key="1">
    <source>
        <dbReference type="ARBA" id="ARBA00000427"/>
    </source>
</evidence>
<evidence type="ECO:0000256" key="6">
    <source>
        <dbReference type="SAM" id="Phobius"/>
    </source>
</evidence>
<evidence type="ECO:0000256" key="3">
    <source>
        <dbReference type="ARBA" id="ARBA00009348"/>
    </source>
</evidence>
<reference evidence="9 10" key="1">
    <citation type="submission" date="2019-03" db="EMBL/GenBank/DDBJ databases">
        <title>Genomic Encyclopedia of Type Strains, Phase IV (KMG-IV): sequencing the most valuable type-strain genomes for metagenomic binning, comparative biology and taxonomic classification.</title>
        <authorList>
            <person name="Goeker M."/>
        </authorList>
    </citation>
    <scope>NUCLEOTIDE SEQUENCE [LARGE SCALE GENOMIC DNA]</scope>
    <source>
        <strain evidence="9 10">DSM 100451</strain>
    </source>
</reference>
<dbReference type="SUPFAM" id="SSF50939">
    <property type="entry name" value="Sialidases"/>
    <property type="match status" value="2"/>
</dbReference>
<proteinExistence type="inferred from homology"/>
<feature type="compositionally biased region" description="Low complexity" evidence="5">
    <location>
        <begin position="122"/>
        <end position="132"/>
    </location>
</feature>
<comment type="subcellular location">
    <subcellularLocation>
        <location evidence="2">Cell envelope</location>
    </subcellularLocation>
</comment>
<feature type="domain" description="Sialidase" evidence="8">
    <location>
        <begin position="1004"/>
        <end position="1135"/>
    </location>
</feature>
<evidence type="ECO:0000313" key="9">
    <source>
        <dbReference type="EMBL" id="TCL56400.1"/>
    </source>
</evidence>
<feature type="compositionally biased region" description="Pro residues" evidence="5">
    <location>
        <begin position="77"/>
        <end position="91"/>
    </location>
</feature>
<keyword evidence="6" id="KW-0472">Membrane</keyword>
<dbReference type="Gene3D" id="2.120.10.10">
    <property type="match status" value="2"/>
</dbReference>
<dbReference type="InterPro" id="IPR011040">
    <property type="entry name" value="Sialidase"/>
</dbReference>
<dbReference type="InterPro" id="IPR042229">
    <property type="entry name" value="Listeria/Bacterioides_rpt_sf"/>
</dbReference>
<feature type="region of interest" description="Disordered" evidence="5">
    <location>
        <begin position="43"/>
        <end position="148"/>
    </location>
</feature>
<dbReference type="Gene3D" id="2.60.40.4270">
    <property type="entry name" value="Listeria-Bacteroides repeat domain"/>
    <property type="match status" value="1"/>
</dbReference>
<dbReference type="EMBL" id="SLUM01000013">
    <property type="protein sequence ID" value="TCL56400.1"/>
    <property type="molecule type" value="Genomic_DNA"/>
</dbReference>
<feature type="compositionally biased region" description="Low complexity" evidence="5">
    <location>
        <begin position="50"/>
        <end position="76"/>
    </location>
</feature>
<keyword evidence="6" id="KW-0812">Transmembrane</keyword>
<evidence type="ECO:0000256" key="7">
    <source>
        <dbReference type="SAM" id="SignalP"/>
    </source>
</evidence>
<dbReference type="Pfam" id="PF13088">
    <property type="entry name" value="BNR_2"/>
    <property type="match status" value="1"/>
</dbReference>
<feature type="signal peptide" evidence="7">
    <location>
        <begin position="1"/>
        <end position="25"/>
    </location>
</feature>
<accession>A0A4R1QXW5</accession>
<evidence type="ECO:0000256" key="5">
    <source>
        <dbReference type="SAM" id="MobiDB-lite"/>
    </source>
</evidence>
<feature type="transmembrane region" description="Helical" evidence="6">
    <location>
        <begin position="2247"/>
        <end position="2268"/>
    </location>
</feature>
<dbReference type="PANTHER" id="PTHR10628:SF30">
    <property type="entry name" value="EXO-ALPHA-SIALIDASE"/>
    <property type="match status" value="1"/>
</dbReference>
<comment type="catalytic activity">
    <reaction evidence="1">
        <text>Hydrolysis of alpha-(2-&gt;3)-, alpha-(2-&gt;6)-, alpha-(2-&gt;8)- glycosidic linkages of terminal sialic acid residues in oligosaccharides, glycoproteins, glycolipids, colominic acid and synthetic substrates.</text>
        <dbReference type="EC" id="3.2.1.18"/>
    </reaction>
</comment>
<feature type="compositionally biased region" description="Low complexity" evidence="5">
    <location>
        <begin position="92"/>
        <end position="105"/>
    </location>
</feature>
<dbReference type="GO" id="GO:0016020">
    <property type="term" value="C:membrane"/>
    <property type="evidence" value="ECO:0007669"/>
    <property type="project" value="TreeGrafter"/>
</dbReference>
<dbReference type="InterPro" id="IPR023364">
    <property type="entry name" value="Trans_sialidase_dom3"/>
</dbReference>
<dbReference type="NCBIfam" id="TIGR01167">
    <property type="entry name" value="LPXTG_anchor"/>
    <property type="match status" value="1"/>
</dbReference>
<dbReference type="InterPro" id="IPR013378">
    <property type="entry name" value="InlB-like_B-rpt"/>
</dbReference>
<dbReference type="InterPro" id="IPR036278">
    <property type="entry name" value="Sialidase_sf"/>
</dbReference>
<evidence type="ECO:0000256" key="4">
    <source>
        <dbReference type="ARBA" id="ARBA00012733"/>
    </source>
</evidence>
<organism evidence="9 10">
    <name type="scientific">Allofournierella massiliensis</name>
    <dbReference type="NCBI Taxonomy" id="1650663"/>
    <lineage>
        <taxon>Bacteria</taxon>
        <taxon>Bacillati</taxon>
        <taxon>Bacillota</taxon>
        <taxon>Clostridia</taxon>
        <taxon>Eubacteriales</taxon>
        <taxon>Oscillospiraceae</taxon>
        <taxon>Allofournierella</taxon>
    </lineage>
</organism>
<dbReference type="Pfam" id="PF09479">
    <property type="entry name" value="Flg_new"/>
    <property type="match status" value="1"/>
</dbReference>
<name>A0A4R1QXW5_9FIRM</name>
<gene>
    <name evidence="9" type="ORF">EDD77_11360</name>
</gene>
<keyword evidence="7" id="KW-0732">Signal</keyword>
<dbReference type="GO" id="GO:0005737">
    <property type="term" value="C:cytoplasm"/>
    <property type="evidence" value="ECO:0007669"/>
    <property type="project" value="TreeGrafter"/>
</dbReference>
<dbReference type="OrthoDB" id="7294637at2"/>
<sequence>MKIKRMVSLLLAVCVMASTAAPVFAAEEPLPVLAVSGADLSEEAAPGELPASTEAPAPAETPVATEAPASAETPAPTEAPAPAETPAPTEAPAPAETSAPTEVPASTGTPVPTETPADSSVPAAEETPAAAPDEVDRAAQSKKAAPQIPGFEQYTGEVIDTAAQYLLVAQDQREGSNDVYALYLSADGASVGPGALKAKGAVTAQLTLTDGAVSAAWLKNGEQLSLDQLLLDVKQNEEGGYAFSNAATGQWLKLDGSMTAGSENYLAVEKKADGSYNLWNAAHNRVLSFNINGDGGNFTGAQTDFWGPQSETAYSVYLYVRQADESAPQIPGFSLYTSSQLDLSKEYLIVTRGKNEAYKDEVYALYLSDAGKSLNPGALNGADGTVTAKLTLTDGSVQAAWLKDGSLLSMEDLTLVGSAMDDGFSLQNAKSGNYLALAESNMVSAQAVKLGVVKAGDGWQIKGGSRVLDFNRKGDTTQFPNHITDFWGPRNLAEGKSYTLWLYARDITLNETELKIDGYTRAESDTLTDGVYAVVGYDNGFRILSTSGENNANEGLRDDRTGKLTNTNEALAGAELSLTSTKGGVYLTAMTPDGPVYLGLSSEGVFRSDAPVLLTVTKNDNNTYTIGTDDGKLAVENGGFTTSEQGSPVQLFLKKTEQPTLVRTKAVVEQGYAGTSQLAVTGGTEWIYTDAEGAHPAAVEWTLTENPDGAFQLKDGVLTARKASGTATAAGKLVYTADKTVELGSVTLTACGPQKAITGTTEGQPFVNGEPDGGNGKNYRIPSLITLDNGWLVAAADMRWQTTADSPQNLDTIVSVSRDGGKTWSYEIVNYFDDQANSATSQASASFIDPSMVQGPDGKLYMVVDACPSYTGLMGGNRMGNQSSGFDEQDRMLVVLASENGDAPKEKSAYTHRVDLNAEPSRVTVQGTELKLYPITTESGEATGYWVDAELDLFLWDGKSDSVEKVMREQLDSGEMVQTNLFYRSSVWKAYPVFYIMLRSAEITADGLVWSEPTFLNIKYTENEPFTGVCPGRGLVTTVQGKQRIVFPLYDNATGNEYASVIYSDDNGATWTRGARVNNLASDGKTSESQVVNLPDGGMRIFCRNLGGQITCADSYDGGATWGQAVADNALNYTSNCMVSFINAAGYVKSPEGKVYGNLVLASYPAGNGRTDGVIRVGSLSADTGTVTWLNDAEVDFAGRYQYSCLTQKGGDALGLLFESGTAGPGSTENSGAGGIYYKDLTITGMLGEGWSYLASYEGPVEGGHSGVTTGQPYIPDETGASRRFRIPAMITLDNGWILTAADARWGSTMDAANNLDGLVSLSRDGGKTWEWQMINHFADYPDQTPGAYKKSASFIDPALIQSEDGTIYMVVDACPAYSGLQNGGTAGKESTGFDANGNLVIAKGEAGKIASTKAADYTCYIDGKAPQTKLVEGQNRTLYPIKDAAGQLTGAWVDAEYNLYETSGDAVVKSLCKQEITGKTVQNNVFYSQSEWKIYPTFHIWLRTGTVTETGIQWSEPQILNVKQQGEGFVGVCPGRGLTVELGENGTERVLFQVYDNATGQERASTIYTDDGGATWHRGEHVTNNVGKTSESQTVLLPDGGIRMYSRNDIGYISYADSYDGGVTWGPSHRDEDLSYVGNCMVSFINVDGALVDADNNVYTNLIAASYPKGSGRNNGVLRIGSVDAATNQVTWLNPAEIKYPGSYLYSCLTQLEGENLGLLYEKEDTSYGTGYILYDSFAMTSLLGEGWEYLSEIPSLSLASGDLALNAGDSVQLNAQAKGELQGKLQWSIAADGETQVAKLDKTETAVDEAVTLTAQAAGKATLTVTAQAVCEDRVLTLSDSVRVYVSDENTVTVPDEFENSGVVEGIARNDNALLKVQTPIEDGVYAIVSGGKVLYSAKDLNRVDQLAVTDQGGELNPNYDKPSFTMDTQTWKVTGTEQGYTLESMAWPGHYLAVQGSSGDDWAPVSEPPTRFAITGNGEGGYQISTELDGTTYYLVQNGRFRISETKGGEMAFYLKSELKAGESYYRTDASGLKNLLAAVDKLDEALYTPASWNLLEEKRAAAEQAAAQDGALFVQAVSRLASAQTRAEQAQKAIDQATGALFRAMSSLEKKADVLYTVTFQITGEYFANESFATLSCKAGEQITAPAAPEHEGYTFSGWQNLPQTMPEQNLVVTGSYTRNESGPEETPAPTTVPTPVPTPAPTPDQGGGQQGSQNGGSNSASSTAPAATSAPTGAASAQTGDAVWPLAALSGLALACAAALVLLRRKQS</sequence>
<evidence type="ECO:0000259" key="8">
    <source>
        <dbReference type="Pfam" id="PF13088"/>
    </source>
</evidence>
<evidence type="ECO:0000256" key="2">
    <source>
        <dbReference type="ARBA" id="ARBA00004196"/>
    </source>
</evidence>
<dbReference type="GO" id="GO:0009313">
    <property type="term" value="P:oligosaccharide catabolic process"/>
    <property type="evidence" value="ECO:0007669"/>
    <property type="project" value="TreeGrafter"/>
</dbReference>
<dbReference type="GO" id="GO:0004308">
    <property type="term" value="F:exo-alpha-sialidase activity"/>
    <property type="evidence" value="ECO:0007669"/>
    <property type="project" value="UniProtKB-EC"/>
</dbReference>